<dbReference type="Gene3D" id="2.115.10.20">
    <property type="entry name" value="Glycosyl hydrolase domain, family 43"/>
    <property type="match status" value="1"/>
</dbReference>
<organism evidence="6 7">
    <name type="scientific">Apodospora peruviana</name>
    <dbReference type="NCBI Taxonomy" id="516989"/>
    <lineage>
        <taxon>Eukaryota</taxon>
        <taxon>Fungi</taxon>
        <taxon>Dikarya</taxon>
        <taxon>Ascomycota</taxon>
        <taxon>Pezizomycotina</taxon>
        <taxon>Sordariomycetes</taxon>
        <taxon>Sordariomycetidae</taxon>
        <taxon>Sordariales</taxon>
        <taxon>Lasiosphaeriaceae</taxon>
        <taxon>Apodospora</taxon>
    </lineage>
</organism>
<protein>
    <submittedName>
        <fullName evidence="6">Uncharacterized protein</fullName>
    </submittedName>
</protein>
<dbReference type="InterPro" id="IPR023296">
    <property type="entry name" value="Glyco_hydro_beta-prop_sf"/>
</dbReference>
<evidence type="ECO:0000313" key="7">
    <source>
        <dbReference type="Proteomes" id="UP001283341"/>
    </source>
</evidence>
<dbReference type="AlphaFoldDB" id="A0AAE0IQF1"/>
<keyword evidence="7" id="KW-1185">Reference proteome</keyword>
<gene>
    <name evidence="6" type="ORF">B0H66DRAFT_17870</name>
</gene>
<evidence type="ECO:0000256" key="1">
    <source>
        <dbReference type="ARBA" id="ARBA00009865"/>
    </source>
</evidence>
<evidence type="ECO:0000256" key="3">
    <source>
        <dbReference type="ARBA" id="ARBA00023295"/>
    </source>
</evidence>
<comment type="similarity">
    <text evidence="1 4">Belongs to the glycosyl hydrolase 43 family.</text>
</comment>
<dbReference type="GO" id="GO:0005975">
    <property type="term" value="P:carbohydrate metabolic process"/>
    <property type="evidence" value="ECO:0007669"/>
    <property type="project" value="InterPro"/>
</dbReference>
<evidence type="ECO:0000313" key="6">
    <source>
        <dbReference type="EMBL" id="KAK3329272.1"/>
    </source>
</evidence>
<dbReference type="EMBL" id="JAUEDM010000001">
    <property type="protein sequence ID" value="KAK3329272.1"/>
    <property type="molecule type" value="Genomic_DNA"/>
</dbReference>
<feature type="signal peptide" evidence="5">
    <location>
        <begin position="1"/>
        <end position="22"/>
    </location>
</feature>
<dbReference type="InterPro" id="IPR006710">
    <property type="entry name" value="Glyco_hydro_43"/>
</dbReference>
<evidence type="ECO:0000256" key="2">
    <source>
        <dbReference type="ARBA" id="ARBA00022801"/>
    </source>
</evidence>
<reference evidence="6" key="2">
    <citation type="submission" date="2023-06" db="EMBL/GenBank/DDBJ databases">
        <authorList>
            <consortium name="Lawrence Berkeley National Laboratory"/>
            <person name="Haridas S."/>
            <person name="Hensen N."/>
            <person name="Bonometti L."/>
            <person name="Westerberg I."/>
            <person name="Brannstrom I.O."/>
            <person name="Guillou S."/>
            <person name="Cros-Aarteil S."/>
            <person name="Calhoun S."/>
            <person name="Kuo A."/>
            <person name="Mondo S."/>
            <person name="Pangilinan J."/>
            <person name="Riley R."/>
            <person name="Labutti K."/>
            <person name="Andreopoulos B."/>
            <person name="Lipzen A."/>
            <person name="Chen C."/>
            <person name="Yanf M."/>
            <person name="Daum C."/>
            <person name="Ng V."/>
            <person name="Clum A."/>
            <person name="Steindorff A."/>
            <person name="Ohm R."/>
            <person name="Martin F."/>
            <person name="Silar P."/>
            <person name="Natvig D."/>
            <person name="Lalanne C."/>
            <person name="Gautier V."/>
            <person name="Ament-Velasquez S.L."/>
            <person name="Kruys A."/>
            <person name="Hutchinson M.I."/>
            <person name="Powell A.J."/>
            <person name="Barry K."/>
            <person name="Miller A.N."/>
            <person name="Grigoriev I.V."/>
            <person name="Debuchy R."/>
            <person name="Gladieux P."/>
            <person name="Thoren M.H."/>
            <person name="Johannesson H."/>
        </authorList>
    </citation>
    <scope>NUCLEOTIDE SEQUENCE</scope>
    <source>
        <strain evidence="6">CBS 118394</strain>
    </source>
</reference>
<sequence length="321" mass="36401">MLKKLYSLGTLSSFLLASITHAAPSPPITARSPEVDKKYIFATFHAEKEQQPDEKTSLNIYWSDNAHDFEEYAMDVYHPEKGVVRDPSIIHYLGKYYVVHTTGWHGNEIAIISSDDLKSWSPVTTINVGDFGAAWAPEFFWDPNDQSLNIIVSLQKGGHCPSLNFNIPCRPAGQFKPFIMSANAGETAKSWSEPKEIELVTNRDSHIDMFVVHKGDDQERPYHAFIKNEKSKVIEHWWSGSVAGPYNWIGVANGKWGKMEGPAVTQVESDGKTKWILYADNYHGTYFWAESDNLYDWTEMKELGNQSKNVRHGTVLKKTEP</sequence>
<name>A0AAE0IQF1_9PEZI</name>
<feature type="chain" id="PRO_5042207240" evidence="5">
    <location>
        <begin position="23"/>
        <end position="321"/>
    </location>
</feature>
<dbReference type="Proteomes" id="UP001283341">
    <property type="component" value="Unassembled WGS sequence"/>
</dbReference>
<evidence type="ECO:0000256" key="5">
    <source>
        <dbReference type="SAM" id="SignalP"/>
    </source>
</evidence>
<evidence type="ECO:0000256" key="4">
    <source>
        <dbReference type="RuleBase" id="RU361187"/>
    </source>
</evidence>
<keyword evidence="3 4" id="KW-0326">Glycosidase</keyword>
<keyword evidence="5" id="KW-0732">Signal</keyword>
<keyword evidence="2 4" id="KW-0378">Hydrolase</keyword>
<accession>A0AAE0IQF1</accession>
<dbReference type="Pfam" id="PF04616">
    <property type="entry name" value="Glyco_hydro_43"/>
    <property type="match status" value="1"/>
</dbReference>
<dbReference type="GO" id="GO:0004553">
    <property type="term" value="F:hydrolase activity, hydrolyzing O-glycosyl compounds"/>
    <property type="evidence" value="ECO:0007669"/>
    <property type="project" value="InterPro"/>
</dbReference>
<comment type="caution">
    <text evidence="6">The sequence shown here is derived from an EMBL/GenBank/DDBJ whole genome shotgun (WGS) entry which is preliminary data.</text>
</comment>
<reference evidence="6" key="1">
    <citation type="journal article" date="2023" name="Mol. Phylogenet. Evol.">
        <title>Genome-scale phylogeny and comparative genomics of the fungal order Sordariales.</title>
        <authorList>
            <person name="Hensen N."/>
            <person name="Bonometti L."/>
            <person name="Westerberg I."/>
            <person name="Brannstrom I.O."/>
            <person name="Guillou S."/>
            <person name="Cros-Aarteil S."/>
            <person name="Calhoun S."/>
            <person name="Haridas S."/>
            <person name="Kuo A."/>
            <person name="Mondo S."/>
            <person name="Pangilinan J."/>
            <person name="Riley R."/>
            <person name="LaButti K."/>
            <person name="Andreopoulos B."/>
            <person name="Lipzen A."/>
            <person name="Chen C."/>
            <person name="Yan M."/>
            <person name="Daum C."/>
            <person name="Ng V."/>
            <person name="Clum A."/>
            <person name="Steindorff A."/>
            <person name="Ohm R.A."/>
            <person name="Martin F."/>
            <person name="Silar P."/>
            <person name="Natvig D.O."/>
            <person name="Lalanne C."/>
            <person name="Gautier V."/>
            <person name="Ament-Velasquez S.L."/>
            <person name="Kruys A."/>
            <person name="Hutchinson M.I."/>
            <person name="Powell A.J."/>
            <person name="Barry K."/>
            <person name="Miller A.N."/>
            <person name="Grigoriev I.V."/>
            <person name="Debuchy R."/>
            <person name="Gladieux P."/>
            <person name="Hiltunen Thoren M."/>
            <person name="Johannesson H."/>
        </authorList>
    </citation>
    <scope>NUCLEOTIDE SEQUENCE</scope>
    <source>
        <strain evidence="6">CBS 118394</strain>
    </source>
</reference>
<proteinExistence type="inferred from homology"/>
<dbReference type="SUPFAM" id="SSF75005">
    <property type="entry name" value="Arabinanase/levansucrase/invertase"/>
    <property type="match status" value="1"/>
</dbReference>